<sequence length="791" mass="91687">MNEALTNDSWIVAMQEELNQFIANDVWELVPQPRNVTIIGTKWVFRNKLDENGIVSRNKARLVAQGYNQQEGIDYDETYALVARIESIRILLAYACTLDFKLFQMDVKSAFLNGFINEEFEMSMMGELNFFLGLQIKQMEDGIFFNQSKYIKEMLKKFGLEESKPMKTPMSSDTKLMKDEEYESVDSTKYRGMIGSLLYLMASRPDIMFSVCLCARFQEAPKTSHLEAVKRIFRYIKGTTHLGLWYPKGTGIETVVYADSDHAGDYVDRKSTSGICTFVGCCLTSWFSKKQTALAISTTEAEYVSAGKACQQALWMKQALIDYDVRLDDVPIMCDNKGAIDLSKNPVQHSRTKHIEIRHHFLRDNVQKGHISIEKVPRHKLQNQRYCLTSWFSKKQTALAISTTEAEYVSAGKACQQALWMKQALIDYAIRLDDVIMPRKSSEDYKNTRQYIPMISHEYRSPIKEKLRNLKSRYIYEGRVVFNDFADLNYVRSLFSFVEFECLLEINDQICPQFILEFFSQYQLNYYDECQMFVEFVIQNQFFSYSLEDFAQILDIPCEGACVFTDKWSLNELAYGVPTDGPYQTNPPSPDDIISSTRIDQEGQVSRIRHKEEIDVHEYHILTREILTTFKPLEEIIRENIFCLGGNRDHVPACLCYMLYCVVHSKKFNLAYFMAKQIEWVTKQKRLILPYGMLLTRLFKFVMNENRELYNKSYVLYDRVMNPLIAQQERKTRKDLGTRRGRHSTSSSSAFDQPSSSHLNDDDDDGNDEGTSRASTPSPIRYVNSLTNEVP</sequence>
<evidence type="ECO:0000259" key="2">
    <source>
        <dbReference type="Pfam" id="PF07727"/>
    </source>
</evidence>
<accession>A0ABQ5C2B7</accession>
<evidence type="ECO:0000256" key="1">
    <source>
        <dbReference type="SAM" id="MobiDB-lite"/>
    </source>
</evidence>
<dbReference type="Proteomes" id="UP001151760">
    <property type="component" value="Unassembled WGS sequence"/>
</dbReference>
<keyword evidence="4" id="KW-1185">Reference proteome</keyword>
<feature type="compositionally biased region" description="Polar residues" evidence="1">
    <location>
        <begin position="772"/>
        <end position="791"/>
    </location>
</feature>
<proteinExistence type="predicted"/>
<name>A0ABQ5C2B7_9ASTR</name>
<dbReference type="CDD" id="cd09272">
    <property type="entry name" value="RNase_HI_RT_Ty1"/>
    <property type="match status" value="1"/>
</dbReference>
<feature type="region of interest" description="Disordered" evidence="1">
    <location>
        <begin position="728"/>
        <end position="791"/>
    </location>
</feature>
<dbReference type="PANTHER" id="PTHR11439:SF442">
    <property type="entry name" value="CYSTEINE-RICH RLK (RECEPTOR-LIKE PROTEIN KINASE) 8"/>
    <property type="match status" value="1"/>
</dbReference>
<dbReference type="Pfam" id="PF07727">
    <property type="entry name" value="RVT_2"/>
    <property type="match status" value="1"/>
</dbReference>
<feature type="domain" description="Reverse transcriptase Ty1/copia-type" evidence="2">
    <location>
        <begin position="24"/>
        <end position="119"/>
    </location>
</feature>
<dbReference type="SUPFAM" id="SSF56672">
    <property type="entry name" value="DNA/RNA polymerases"/>
    <property type="match status" value="1"/>
</dbReference>
<protein>
    <submittedName>
        <fullName evidence="3">Retrovirus-related pol polyprotein from transposon TNT 1-94</fullName>
    </submittedName>
</protein>
<reference evidence="3" key="2">
    <citation type="submission" date="2022-01" db="EMBL/GenBank/DDBJ databases">
        <authorList>
            <person name="Yamashiro T."/>
            <person name="Shiraishi A."/>
            <person name="Satake H."/>
            <person name="Nakayama K."/>
        </authorList>
    </citation>
    <scope>NUCLEOTIDE SEQUENCE</scope>
</reference>
<dbReference type="EMBL" id="BQNB010013829">
    <property type="protein sequence ID" value="GJT20738.1"/>
    <property type="molecule type" value="Genomic_DNA"/>
</dbReference>
<evidence type="ECO:0000313" key="3">
    <source>
        <dbReference type="EMBL" id="GJT20738.1"/>
    </source>
</evidence>
<dbReference type="InterPro" id="IPR013103">
    <property type="entry name" value="RVT_2"/>
</dbReference>
<feature type="compositionally biased region" description="Basic and acidic residues" evidence="1">
    <location>
        <begin position="728"/>
        <end position="738"/>
    </location>
</feature>
<gene>
    <name evidence="3" type="ORF">Tco_0890675</name>
</gene>
<evidence type="ECO:0000313" key="4">
    <source>
        <dbReference type="Proteomes" id="UP001151760"/>
    </source>
</evidence>
<dbReference type="InterPro" id="IPR043502">
    <property type="entry name" value="DNA/RNA_pol_sf"/>
</dbReference>
<feature type="compositionally biased region" description="Low complexity" evidence="1">
    <location>
        <begin position="744"/>
        <end position="757"/>
    </location>
</feature>
<organism evidence="3 4">
    <name type="scientific">Tanacetum coccineum</name>
    <dbReference type="NCBI Taxonomy" id="301880"/>
    <lineage>
        <taxon>Eukaryota</taxon>
        <taxon>Viridiplantae</taxon>
        <taxon>Streptophyta</taxon>
        <taxon>Embryophyta</taxon>
        <taxon>Tracheophyta</taxon>
        <taxon>Spermatophyta</taxon>
        <taxon>Magnoliopsida</taxon>
        <taxon>eudicotyledons</taxon>
        <taxon>Gunneridae</taxon>
        <taxon>Pentapetalae</taxon>
        <taxon>asterids</taxon>
        <taxon>campanulids</taxon>
        <taxon>Asterales</taxon>
        <taxon>Asteraceae</taxon>
        <taxon>Asteroideae</taxon>
        <taxon>Anthemideae</taxon>
        <taxon>Anthemidinae</taxon>
        <taxon>Tanacetum</taxon>
    </lineage>
</organism>
<dbReference type="PANTHER" id="PTHR11439">
    <property type="entry name" value="GAG-POL-RELATED RETROTRANSPOSON"/>
    <property type="match status" value="1"/>
</dbReference>
<comment type="caution">
    <text evidence="3">The sequence shown here is derived from an EMBL/GenBank/DDBJ whole genome shotgun (WGS) entry which is preliminary data.</text>
</comment>
<reference evidence="3" key="1">
    <citation type="journal article" date="2022" name="Int. J. Mol. Sci.">
        <title>Draft Genome of Tanacetum Coccineum: Genomic Comparison of Closely Related Tanacetum-Family Plants.</title>
        <authorList>
            <person name="Yamashiro T."/>
            <person name="Shiraishi A."/>
            <person name="Nakayama K."/>
            <person name="Satake H."/>
        </authorList>
    </citation>
    <scope>NUCLEOTIDE SEQUENCE</scope>
</reference>